<reference evidence="10" key="2">
    <citation type="submission" date="2020-12" db="UniProtKB">
        <authorList>
            <consortium name="WormBaseParasite"/>
        </authorList>
    </citation>
    <scope>IDENTIFICATION</scope>
</reference>
<keyword evidence="3" id="KW-0539">Nucleus</keyword>
<dbReference type="InterPro" id="IPR000697">
    <property type="entry name" value="WH1/EVH1_dom"/>
</dbReference>
<evidence type="ECO:0000259" key="6">
    <source>
        <dbReference type="PROSITE" id="PS50229"/>
    </source>
</evidence>
<evidence type="ECO:0000313" key="8">
    <source>
        <dbReference type="EMBL" id="CEF66016.1"/>
    </source>
</evidence>
<keyword evidence="2" id="KW-0677">Repeat</keyword>
<dbReference type="Proteomes" id="UP000035682">
    <property type="component" value="Unplaced"/>
</dbReference>
<dbReference type="PROSITE" id="PS50229">
    <property type="entry name" value="WH1"/>
    <property type="match status" value="1"/>
</dbReference>
<dbReference type="Gene3D" id="2.30.29.30">
    <property type="entry name" value="Pleckstrin-homology domain (PH domain)/Phosphotyrosine-binding domain (PTB)"/>
    <property type="match status" value="1"/>
</dbReference>
<name>A0A090L894_STRRB</name>
<dbReference type="CTD" id="36378380"/>
<dbReference type="InterPro" id="IPR036936">
    <property type="entry name" value="CRIB_dom_sf"/>
</dbReference>
<evidence type="ECO:0000313" key="11">
    <source>
        <dbReference type="WormBase" id="SRAE_2000068900"/>
    </source>
</evidence>
<dbReference type="STRING" id="34506.A0A090L894"/>
<reference evidence="8 9" key="1">
    <citation type="submission" date="2014-09" db="EMBL/GenBank/DDBJ databases">
        <authorList>
            <person name="Martin A.A."/>
        </authorList>
    </citation>
    <scope>NUCLEOTIDE SEQUENCE</scope>
    <source>
        <strain evidence="9">ED321</strain>
        <strain evidence="8">ED321 Heterogonic</strain>
    </source>
</reference>
<dbReference type="OrthoDB" id="8963340at2759"/>
<evidence type="ECO:0000256" key="4">
    <source>
        <dbReference type="SAM" id="MobiDB-lite"/>
    </source>
</evidence>
<dbReference type="PROSITE" id="PS50108">
    <property type="entry name" value="CRIB"/>
    <property type="match status" value="1"/>
</dbReference>
<sequence>MQREKKENLIKSNNVKRRIENIGSRLLTKKENEELLNLLDTDQYAICSGVAHVLKTNKHFSPGWEMIGRGVIVYIKDYHKKLYILKLYCLPTKRCIWEHILYTDFMPVFGFERIDTLEYTCDGEIFCIHFSHHAEAQLFYTLFKKKFEKDGNCELIKDNLSQLLSGQLNKPIINSLSQCNLEKVYSNKDISKIIINEKKSKKKFKKSDISSPTNFSHLVHIGWSKNEEISNNINNNNYIEKDISQSVKDLLKAAGYDYKRMKEKDLQFAKIFVEDYEKKEKLNKVGLINDEDAISTRPLISNDKFENINFEMVSPISIKHQQNIVEKLPPTPPPLPLSMIKNEVNSNTKNINKLNKSLKNENNCNDLMSQIKQGKTLNHVDREVKSRYLKNENHVVEFNNSLTAALRNIMNERRQKLSEEDNSSSTSSSTGDWD</sequence>
<dbReference type="Pfam" id="PF00568">
    <property type="entry name" value="WH1"/>
    <property type="match status" value="1"/>
</dbReference>
<dbReference type="AlphaFoldDB" id="A0A090L894"/>
<dbReference type="InterPro" id="IPR011993">
    <property type="entry name" value="PH-like_dom_sf"/>
</dbReference>
<dbReference type="GeneID" id="36378380"/>
<evidence type="ECO:0000259" key="5">
    <source>
        <dbReference type="PROSITE" id="PS50108"/>
    </source>
</evidence>
<comment type="subcellular location">
    <subcellularLocation>
        <location evidence="1">Nucleus</location>
    </subcellularLocation>
</comment>
<keyword evidence="9" id="KW-1185">Reference proteome</keyword>
<dbReference type="WormBase" id="SRAE_2000068900">
    <property type="protein sequence ID" value="SRP07447"/>
    <property type="gene ID" value="WBGene00260886"/>
</dbReference>
<evidence type="ECO:0000256" key="3">
    <source>
        <dbReference type="ARBA" id="ARBA00023242"/>
    </source>
</evidence>
<dbReference type="Pfam" id="PF00786">
    <property type="entry name" value="PBD"/>
    <property type="match status" value="1"/>
</dbReference>
<proteinExistence type="predicted"/>
<feature type="domain" description="CRIB" evidence="5">
    <location>
        <begin position="209"/>
        <end position="222"/>
    </location>
</feature>
<dbReference type="GO" id="GO:0005634">
    <property type="term" value="C:nucleus"/>
    <property type="evidence" value="ECO:0007669"/>
    <property type="project" value="UniProtKB-SubCell"/>
</dbReference>
<evidence type="ECO:0000256" key="2">
    <source>
        <dbReference type="ARBA" id="ARBA00022737"/>
    </source>
</evidence>
<evidence type="ECO:0000313" key="9">
    <source>
        <dbReference type="Proteomes" id="UP000035682"/>
    </source>
</evidence>
<dbReference type="InterPro" id="IPR003124">
    <property type="entry name" value="WH2_dom"/>
</dbReference>
<dbReference type="SUPFAM" id="SSF50729">
    <property type="entry name" value="PH domain-like"/>
    <property type="match status" value="1"/>
</dbReference>
<dbReference type="EMBL" id="LN609529">
    <property type="protein sequence ID" value="CEF66016.1"/>
    <property type="molecule type" value="Genomic_DNA"/>
</dbReference>
<dbReference type="InterPro" id="IPR000095">
    <property type="entry name" value="CRIB_dom"/>
</dbReference>
<protein>
    <submittedName>
        <fullName evidence="8 10">WASp</fullName>
    </submittedName>
</protein>
<dbReference type="WBParaSite" id="SRAE_2000068900.1">
    <property type="protein sequence ID" value="SRAE_2000068900.1"/>
    <property type="gene ID" value="WBGene00260886"/>
</dbReference>
<dbReference type="Gene3D" id="3.90.810.10">
    <property type="entry name" value="CRIB domain"/>
    <property type="match status" value="2"/>
</dbReference>
<gene>
    <name evidence="8 10 11" type="ORF">SRAE_2000068900</name>
</gene>
<feature type="domain" description="WH2" evidence="7">
    <location>
        <begin position="363"/>
        <end position="380"/>
    </location>
</feature>
<feature type="compositionally biased region" description="Low complexity" evidence="4">
    <location>
        <begin position="423"/>
        <end position="434"/>
    </location>
</feature>
<organism evidence="8">
    <name type="scientific">Strongyloides ratti</name>
    <name type="common">Parasitic roundworm</name>
    <dbReference type="NCBI Taxonomy" id="34506"/>
    <lineage>
        <taxon>Eukaryota</taxon>
        <taxon>Metazoa</taxon>
        <taxon>Ecdysozoa</taxon>
        <taxon>Nematoda</taxon>
        <taxon>Chromadorea</taxon>
        <taxon>Rhabditida</taxon>
        <taxon>Tylenchina</taxon>
        <taxon>Panagrolaimomorpha</taxon>
        <taxon>Strongyloidoidea</taxon>
        <taxon>Strongyloididae</taxon>
        <taxon>Strongyloides</taxon>
    </lineage>
</organism>
<feature type="region of interest" description="Disordered" evidence="4">
    <location>
        <begin position="414"/>
        <end position="434"/>
    </location>
</feature>
<feature type="domain" description="WH1" evidence="6">
    <location>
        <begin position="38"/>
        <end position="150"/>
    </location>
</feature>
<evidence type="ECO:0000313" key="10">
    <source>
        <dbReference type="WBParaSite" id="SRAE_2000068900.1"/>
    </source>
</evidence>
<dbReference type="GO" id="GO:0003779">
    <property type="term" value="F:actin binding"/>
    <property type="evidence" value="ECO:0007669"/>
    <property type="project" value="InterPro"/>
</dbReference>
<dbReference type="PROSITE" id="PS51082">
    <property type="entry name" value="WH2"/>
    <property type="match status" value="1"/>
</dbReference>
<evidence type="ECO:0000259" key="7">
    <source>
        <dbReference type="PROSITE" id="PS51082"/>
    </source>
</evidence>
<dbReference type="RefSeq" id="XP_024505216.1">
    <property type="nucleotide sequence ID" value="XM_024651549.1"/>
</dbReference>
<accession>A0A090L894</accession>
<evidence type="ECO:0000256" key="1">
    <source>
        <dbReference type="ARBA" id="ARBA00004123"/>
    </source>
</evidence>